<evidence type="ECO:0000313" key="2">
    <source>
        <dbReference type="Proteomes" id="UP001499884"/>
    </source>
</evidence>
<organism evidence="1 2">
    <name type="scientific">Streptomyces tremellae</name>
    <dbReference type="NCBI Taxonomy" id="1124239"/>
    <lineage>
        <taxon>Bacteria</taxon>
        <taxon>Bacillati</taxon>
        <taxon>Actinomycetota</taxon>
        <taxon>Actinomycetes</taxon>
        <taxon>Kitasatosporales</taxon>
        <taxon>Streptomycetaceae</taxon>
        <taxon>Streptomyces</taxon>
    </lineage>
</organism>
<evidence type="ECO:0000313" key="1">
    <source>
        <dbReference type="EMBL" id="GAA3752058.1"/>
    </source>
</evidence>
<proteinExistence type="predicted"/>
<reference evidence="2" key="1">
    <citation type="journal article" date="2019" name="Int. J. Syst. Evol. Microbiol.">
        <title>The Global Catalogue of Microorganisms (GCM) 10K type strain sequencing project: providing services to taxonomists for standard genome sequencing and annotation.</title>
        <authorList>
            <consortium name="The Broad Institute Genomics Platform"/>
            <consortium name="The Broad Institute Genome Sequencing Center for Infectious Disease"/>
            <person name="Wu L."/>
            <person name="Ma J."/>
        </authorList>
    </citation>
    <scope>NUCLEOTIDE SEQUENCE [LARGE SCALE GENOMIC DNA]</scope>
    <source>
        <strain evidence="2">JCM 30846</strain>
    </source>
</reference>
<protein>
    <submittedName>
        <fullName evidence="1">Uncharacterized protein</fullName>
    </submittedName>
</protein>
<gene>
    <name evidence="1" type="ORF">GCM10023082_54790</name>
</gene>
<sequence length="79" mass="8208">MTGLSPTGSISFGMAFVSGRSRDPRPAAGMTALRMVVAMRPTPLTGVLVGQFARYRPKLSRGCPEAVRTVPGTPGSMGV</sequence>
<accession>A0ABP7G111</accession>
<comment type="caution">
    <text evidence="1">The sequence shown here is derived from an EMBL/GenBank/DDBJ whole genome shotgun (WGS) entry which is preliminary data.</text>
</comment>
<keyword evidence="2" id="KW-1185">Reference proteome</keyword>
<dbReference type="EMBL" id="BAABEP010000056">
    <property type="protein sequence ID" value="GAA3752058.1"/>
    <property type="molecule type" value="Genomic_DNA"/>
</dbReference>
<dbReference type="Proteomes" id="UP001499884">
    <property type="component" value="Unassembled WGS sequence"/>
</dbReference>
<name>A0ABP7G111_9ACTN</name>